<evidence type="ECO:0000313" key="2">
    <source>
        <dbReference type="Proteomes" id="UP000320421"/>
    </source>
</evidence>
<sequence>MTGYHEDDPRTQFHVCPSCRADIDRNSSRCEFCNCEFDFEPAFHEPDTRLASSEEEVNTDKRTRYLVLLTLNIATGLVGVLASSLEEAAPTRLSPPESPRISAEQREEMVRYLQQQSRAHVEELNARLELKVTSGERRSVPIRF</sequence>
<dbReference type="RefSeq" id="WP_145183785.1">
    <property type="nucleotide sequence ID" value="NZ_CP036266.1"/>
</dbReference>
<reference evidence="1 2" key="1">
    <citation type="submission" date="2019-02" db="EMBL/GenBank/DDBJ databases">
        <title>Deep-cultivation of Planctomycetes and their phenomic and genomic characterization uncovers novel biology.</title>
        <authorList>
            <person name="Wiegand S."/>
            <person name="Jogler M."/>
            <person name="Boedeker C."/>
            <person name="Pinto D."/>
            <person name="Vollmers J."/>
            <person name="Rivas-Marin E."/>
            <person name="Kohn T."/>
            <person name="Peeters S.H."/>
            <person name="Heuer A."/>
            <person name="Rast P."/>
            <person name="Oberbeckmann S."/>
            <person name="Bunk B."/>
            <person name="Jeske O."/>
            <person name="Meyerdierks A."/>
            <person name="Storesund J.E."/>
            <person name="Kallscheuer N."/>
            <person name="Luecker S."/>
            <person name="Lage O.M."/>
            <person name="Pohl T."/>
            <person name="Merkel B.J."/>
            <person name="Hornburger P."/>
            <person name="Mueller R.-W."/>
            <person name="Bruemmer F."/>
            <person name="Labrenz M."/>
            <person name="Spormann A.M."/>
            <person name="Op den Camp H."/>
            <person name="Overmann J."/>
            <person name="Amann R."/>
            <person name="Jetten M.S.M."/>
            <person name="Mascher T."/>
            <person name="Medema M.H."/>
            <person name="Devos D.P."/>
            <person name="Kaster A.-K."/>
            <person name="Ovreas L."/>
            <person name="Rohde M."/>
            <person name="Galperin M.Y."/>
            <person name="Jogler C."/>
        </authorList>
    </citation>
    <scope>NUCLEOTIDE SEQUENCE [LARGE SCALE GENOMIC DNA]</scope>
    <source>
        <strain evidence="1 2">HG66A1</strain>
    </source>
</reference>
<proteinExistence type="predicted"/>
<organism evidence="1 2">
    <name type="scientific">Gimesia chilikensis</name>
    <dbReference type="NCBI Taxonomy" id="2605989"/>
    <lineage>
        <taxon>Bacteria</taxon>
        <taxon>Pseudomonadati</taxon>
        <taxon>Planctomycetota</taxon>
        <taxon>Planctomycetia</taxon>
        <taxon>Planctomycetales</taxon>
        <taxon>Planctomycetaceae</taxon>
        <taxon>Gimesia</taxon>
    </lineage>
</organism>
<dbReference type="EMBL" id="CP036266">
    <property type="protein sequence ID" value="QDT20660.1"/>
    <property type="molecule type" value="Genomic_DNA"/>
</dbReference>
<dbReference type="OrthoDB" id="271135at2"/>
<keyword evidence="2" id="KW-1185">Reference proteome</keyword>
<evidence type="ECO:0000313" key="1">
    <source>
        <dbReference type="EMBL" id="QDT20660.1"/>
    </source>
</evidence>
<gene>
    <name evidence="1" type="ORF">HG66A1_24480</name>
</gene>
<name>A0A517PMS9_9PLAN</name>
<dbReference type="Proteomes" id="UP000320421">
    <property type="component" value="Chromosome"/>
</dbReference>
<dbReference type="AlphaFoldDB" id="A0A517PMS9"/>
<protein>
    <submittedName>
        <fullName evidence="1">Uncharacterized protein</fullName>
    </submittedName>
</protein>
<accession>A0A517PMS9</accession>